<dbReference type="Gene3D" id="3.30.497.10">
    <property type="entry name" value="Antithrombin, subunit I, domain 2"/>
    <property type="match status" value="1"/>
</dbReference>
<comment type="caution">
    <text evidence="2">The sequence shown here is derived from an EMBL/GenBank/DDBJ whole genome shotgun (WGS) entry which is preliminary data.</text>
</comment>
<reference evidence="2 3" key="1">
    <citation type="journal article" date="2018" name="PLoS ONE">
        <title>The draft genome of Kipferlia bialata reveals reductive genome evolution in fornicate parasites.</title>
        <authorList>
            <person name="Tanifuji G."/>
            <person name="Takabayashi S."/>
            <person name="Kume K."/>
            <person name="Takagi M."/>
            <person name="Nakayama T."/>
            <person name="Kamikawa R."/>
            <person name="Inagaki Y."/>
            <person name="Hashimoto T."/>
        </authorList>
    </citation>
    <scope>NUCLEOTIDE SEQUENCE [LARGE SCALE GENOMIC DNA]</scope>
    <source>
        <strain evidence="2">NY0173</strain>
    </source>
</reference>
<protein>
    <recommendedName>
        <fullName evidence="4">Serpin domain-containing protein</fullName>
    </recommendedName>
</protein>
<feature type="compositionally biased region" description="Polar residues" evidence="1">
    <location>
        <begin position="1"/>
        <end position="12"/>
    </location>
</feature>
<accession>A0A391NXF0</accession>
<evidence type="ECO:0000313" key="3">
    <source>
        <dbReference type="Proteomes" id="UP000265618"/>
    </source>
</evidence>
<organism evidence="2 3">
    <name type="scientific">Kipferlia bialata</name>
    <dbReference type="NCBI Taxonomy" id="797122"/>
    <lineage>
        <taxon>Eukaryota</taxon>
        <taxon>Metamonada</taxon>
        <taxon>Carpediemonas-like organisms</taxon>
        <taxon>Kipferlia</taxon>
    </lineage>
</organism>
<name>A0A391NXF0_9EUKA</name>
<evidence type="ECO:0008006" key="4">
    <source>
        <dbReference type="Google" id="ProtNLM"/>
    </source>
</evidence>
<proteinExistence type="predicted"/>
<sequence>MLIRTNGQQNQGPPNSVTVPPSTPSDTVAVPLSLSSVADAVSAFSFDALTHTQGNAVVSGMSLELALMMTLLGATGETR</sequence>
<dbReference type="Proteomes" id="UP000265618">
    <property type="component" value="Unassembled WGS sequence"/>
</dbReference>
<dbReference type="InterPro" id="IPR042178">
    <property type="entry name" value="Serpin_sf_1"/>
</dbReference>
<feature type="compositionally biased region" description="Low complexity" evidence="1">
    <location>
        <begin position="13"/>
        <end position="24"/>
    </location>
</feature>
<dbReference type="EMBL" id="BDIP01002450">
    <property type="protein sequence ID" value="GCA63149.1"/>
    <property type="molecule type" value="Genomic_DNA"/>
</dbReference>
<evidence type="ECO:0000313" key="2">
    <source>
        <dbReference type="EMBL" id="GCA63149.1"/>
    </source>
</evidence>
<feature type="region of interest" description="Disordered" evidence="1">
    <location>
        <begin position="1"/>
        <end position="24"/>
    </location>
</feature>
<dbReference type="AlphaFoldDB" id="A0A391NXF0"/>
<keyword evidence="3" id="KW-1185">Reference proteome</keyword>
<evidence type="ECO:0000256" key="1">
    <source>
        <dbReference type="SAM" id="MobiDB-lite"/>
    </source>
</evidence>
<gene>
    <name evidence="2" type="ORF">KIPB_008145</name>
</gene>
<dbReference type="SUPFAM" id="SSF56574">
    <property type="entry name" value="Serpins"/>
    <property type="match status" value="1"/>
</dbReference>
<dbReference type="InterPro" id="IPR036186">
    <property type="entry name" value="Serpin_sf"/>
</dbReference>